<dbReference type="EMBL" id="CP103141">
    <property type="protein sequence ID" value="UVQ76777.1"/>
    <property type="molecule type" value="Genomic_DNA"/>
</dbReference>
<dbReference type="InterPro" id="IPR024353">
    <property type="entry name" value="DUF3871"/>
</dbReference>
<proteinExistence type="predicted"/>
<dbReference type="Pfam" id="PF12987">
    <property type="entry name" value="DUF3871"/>
    <property type="match status" value="1"/>
</dbReference>
<gene>
    <name evidence="1" type="ORF">ERS852461_04884</name>
    <name evidence="3" type="ORF">NXY30_10565</name>
    <name evidence="2" type="ORF">NXY30_21490</name>
</gene>
<dbReference type="Proteomes" id="UP001060104">
    <property type="component" value="Chromosome"/>
</dbReference>
<evidence type="ECO:0000313" key="5">
    <source>
        <dbReference type="Proteomes" id="UP001060104"/>
    </source>
</evidence>
<keyword evidence="5" id="KW-1185">Reference proteome</keyword>
<accession>A0A174V4D6</accession>
<protein>
    <submittedName>
        <fullName evidence="1">DUF based on B. Theta Gene description</fullName>
    </submittedName>
    <submittedName>
        <fullName evidence="2">DUF3871 family protein</fullName>
    </submittedName>
</protein>
<organism evidence="1 4">
    <name type="scientific">Bacteroides faecis</name>
    <dbReference type="NCBI Taxonomy" id="674529"/>
    <lineage>
        <taxon>Bacteria</taxon>
        <taxon>Pseudomonadati</taxon>
        <taxon>Bacteroidota</taxon>
        <taxon>Bacteroidia</taxon>
        <taxon>Bacteroidales</taxon>
        <taxon>Bacteroidaceae</taxon>
        <taxon>Bacteroides</taxon>
    </lineage>
</organism>
<sequence length="340" mass="38871">MRNLQIIGNVPQVRRESNFGEYAEEAVIIEEPVKPKRVNHFIEANSVEVTLDHLKNDNVIPVFSKDNELTISHPQFIETVWEAANSFYSGEQIEQPDIRCSHVVKGRRPESINKPKNLLTEADTTQYYERCAFAIDIPSIYENVSGNRLNLSIVGVRALNRENLATKKSPELFRLAVSFKNTVCCNMCVFTDGYKDDIKVMSTKELFRATLELLNNFNTAKNIHLLQTLGNSYLTEHQFCQLLGRMRFYQSLPQGYQKDIPRMLFTDTQVNNVARAYINDENFGSLGNDISMWKLYNLLTGSNKSSYIDSFLDRAINATEIATGINAALHGDTKYKWFID</sequence>
<reference evidence="2" key="2">
    <citation type="submission" date="2022-08" db="EMBL/GenBank/DDBJ databases">
        <title>Genome Sequencing of Bacteroides fragilis Group Isolates with Nanopore Technology.</title>
        <authorList>
            <person name="Tisza M.J."/>
            <person name="Smith D."/>
            <person name="Dekker J.P."/>
        </authorList>
    </citation>
    <scope>NUCLEOTIDE SEQUENCE</scope>
    <source>
        <strain evidence="2">BFG-527</strain>
    </source>
</reference>
<dbReference type="EMBL" id="CZAE01000038">
    <property type="protein sequence ID" value="CUQ29584.1"/>
    <property type="molecule type" value="Genomic_DNA"/>
</dbReference>
<dbReference type="EMBL" id="CP103141">
    <property type="protein sequence ID" value="UVQ73561.1"/>
    <property type="molecule type" value="Genomic_DNA"/>
</dbReference>
<reference evidence="1 4" key="1">
    <citation type="submission" date="2015-09" db="EMBL/GenBank/DDBJ databases">
        <authorList>
            <consortium name="Pathogen Informatics"/>
        </authorList>
    </citation>
    <scope>NUCLEOTIDE SEQUENCE [LARGE SCALE GENOMIC DNA]</scope>
    <source>
        <strain evidence="1 4">2789STDY5834846</strain>
    </source>
</reference>
<evidence type="ECO:0000313" key="1">
    <source>
        <dbReference type="EMBL" id="CUQ29584.1"/>
    </source>
</evidence>
<dbReference type="Proteomes" id="UP000095606">
    <property type="component" value="Unassembled WGS sequence"/>
</dbReference>
<name>A0A174V4D6_9BACE</name>
<evidence type="ECO:0000313" key="3">
    <source>
        <dbReference type="EMBL" id="UVQ76777.1"/>
    </source>
</evidence>
<evidence type="ECO:0000313" key="4">
    <source>
        <dbReference type="Proteomes" id="UP000095606"/>
    </source>
</evidence>
<dbReference type="RefSeq" id="WP_004320912.1">
    <property type="nucleotide sequence ID" value="NZ_CP103141.1"/>
</dbReference>
<evidence type="ECO:0000313" key="2">
    <source>
        <dbReference type="EMBL" id="UVQ73561.1"/>
    </source>
</evidence>
<dbReference type="AlphaFoldDB" id="A0A174V4D6"/>